<dbReference type="Proteomes" id="UP000270021">
    <property type="component" value="Chromosome"/>
</dbReference>
<protein>
    <recommendedName>
        <fullName evidence="3 7">L-lactate dehydrogenase</fullName>
        <shortName evidence="7">L-LDH</shortName>
        <ecNumber evidence="3 7">1.1.1.27</ecNumber>
    </recommendedName>
</protein>
<evidence type="ECO:0000256" key="1">
    <source>
        <dbReference type="ARBA" id="ARBA00004843"/>
    </source>
</evidence>
<feature type="binding site" evidence="7">
    <location>
        <position position="173"/>
    </location>
    <ligand>
        <name>beta-D-fructose 1,6-bisphosphate</name>
        <dbReference type="ChEBI" id="CHEBI:32966"/>
        <note>allosteric activator</note>
    </ligand>
</feature>
<dbReference type="RefSeq" id="WP_126040708.1">
    <property type="nucleotide sequence ID" value="NZ_CP034438.1"/>
</dbReference>
<dbReference type="NCBIfam" id="TIGR01771">
    <property type="entry name" value="L-LDH-NAD"/>
    <property type="match status" value="1"/>
</dbReference>
<dbReference type="EMBL" id="CP034438">
    <property type="protein sequence ID" value="AZN30186.1"/>
    <property type="molecule type" value="Genomic_DNA"/>
</dbReference>
<dbReference type="PANTHER" id="PTHR43128:SF16">
    <property type="entry name" value="L-LACTATE DEHYDROGENASE"/>
    <property type="match status" value="1"/>
</dbReference>
<dbReference type="InterPro" id="IPR036291">
    <property type="entry name" value="NAD(P)-bd_dom_sf"/>
</dbReference>
<evidence type="ECO:0000256" key="2">
    <source>
        <dbReference type="ARBA" id="ARBA00006054"/>
    </source>
</evidence>
<dbReference type="UniPathway" id="UPA00554">
    <property type="reaction ID" value="UER00611"/>
</dbReference>
<keyword evidence="13" id="KW-1185">Reference proteome</keyword>
<evidence type="ECO:0000256" key="3">
    <source>
        <dbReference type="ARBA" id="ARBA00012967"/>
    </source>
</evidence>
<evidence type="ECO:0000256" key="8">
    <source>
        <dbReference type="PIRSR" id="PIRSR000102-1"/>
    </source>
</evidence>
<dbReference type="PIRSF" id="PIRSF000102">
    <property type="entry name" value="Lac_mal_DH"/>
    <property type="match status" value="1"/>
</dbReference>
<evidence type="ECO:0000259" key="10">
    <source>
        <dbReference type="Pfam" id="PF00056"/>
    </source>
</evidence>
<dbReference type="OrthoDB" id="9802969at2"/>
<comment type="caution">
    <text evidence="7">Lacks conserved residue(s) required for the propagation of feature annotation.</text>
</comment>
<dbReference type="Pfam" id="PF02866">
    <property type="entry name" value="Ldh_1_C"/>
    <property type="match status" value="1"/>
</dbReference>
<dbReference type="SUPFAM" id="SSF51735">
    <property type="entry name" value="NAD(P)-binding Rossmann-fold domains"/>
    <property type="match status" value="1"/>
</dbReference>
<comment type="function">
    <text evidence="7">Catalyzes the conversion of lactate to pyruvate.</text>
</comment>
<dbReference type="Pfam" id="PF00056">
    <property type="entry name" value="Ldh_1_N"/>
    <property type="match status" value="1"/>
</dbReference>
<comment type="subcellular location">
    <subcellularLocation>
        <location evidence="7">Cytoplasm</location>
    </subcellularLocation>
</comment>
<keyword evidence="7" id="KW-0597">Phosphoprotein</keyword>
<name>A0A3Q8WUG5_9ACTO</name>
<dbReference type="InterPro" id="IPR018177">
    <property type="entry name" value="L-lactate_DH_AS"/>
</dbReference>
<feature type="binding site" evidence="7">
    <location>
        <begin position="84"/>
        <end position="85"/>
    </location>
    <ligand>
        <name>NAD(+)</name>
        <dbReference type="ChEBI" id="CHEBI:57540"/>
    </ligand>
</feature>
<keyword evidence="7" id="KW-0963">Cytoplasm</keyword>
<feature type="binding site" evidence="7">
    <location>
        <position position="87"/>
    </location>
    <ligand>
        <name>substrate</name>
    </ligand>
</feature>
<evidence type="ECO:0000256" key="4">
    <source>
        <dbReference type="ARBA" id="ARBA00023002"/>
    </source>
</evidence>
<dbReference type="PRINTS" id="PR00086">
    <property type="entry name" value="LLDHDRGNASE"/>
</dbReference>
<reference evidence="12 13" key="1">
    <citation type="submission" date="2018-12" db="EMBL/GenBank/DDBJ databases">
        <title>Complete genome sequence of Flaviflexus salsibiostraticola KCTC 33148.</title>
        <authorList>
            <person name="Bae J.-W."/>
        </authorList>
    </citation>
    <scope>NUCLEOTIDE SEQUENCE [LARGE SCALE GENOMIC DNA]</scope>
    <source>
        <strain evidence="12 13">KCTC 33148</strain>
    </source>
</reference>
<dbReference type="InterPro" id="IPR022383">
    <property type="entry name" value="Lactate/malate_DH_C"/>
</dbReference>
<dbReference type="EC" id="1.1.1.27" evidence="3 7"/>
<organism evidence="12 13">
    <name type="scientific">Flaviflexus salsibiostraticola</name>
    <dbReference type="NCBI Taxonomy" id="1282737"/>
    <lineage>
        <taxon>Bacteria</taxon>
        <taxon>Bacillati</taxon>
        <taxon>Actinomycetota</taxon>
        <taxon>Actinomycetes</taxon>
        <taxon>Actinomycetales</taxon>
        <taxon>Actinomycetaceae</taxon>
        <taxon>Flaviflexus</taxon>
    </lineage>
</organism>
<feature type="binding site" evidence="7">
    <location>
        <position position="106"/>
    </location>
    <ligand>
        <name>NAD(+)</name>
        <dbReference type="ChEBI" id="CHEBI:57540"/>
    </ligand>
</feature>
<comment type="catalytic activity">
    <reaction evidence="6 7">
        <text>(S)-lactate + NAD(+) = pyruvate + NADH + H(+)</text>
        <dbReference type="Rhea" id="RHEA:23444"/>
        <dbReference type="ChEBI" id="CHEBI:15361"/>
        <dbReference type="ChEBI" id="CHEBI:15378"/>
        <dbReference type="ChEBI" id="CHEBI:16651"/>
        <dbReference type="ChEBI" id="CHEBI:57540"/>
        <dbReference type="ChEBI" id="CHEBI:57945"/>
        <dbReference type="EC" id="1.1.1.27"/>
    </reaction>
</comment>
<keyword evidence="7" id="KW-0021">Allosteric enzyme</keyword>
<feature type="binding site" evidence="7">
    <location>
        <position position="148"/>
    </location>
    <ligand>
        <name>NAD(+)</name>
        <dbReference type="ChEBI" id="CHEBI:57540"/>
    </ligand>
</feature>
<evidence type="ECO:0000256" key="6">
    <source>
        <dbReference type="ARBA" id="ARBA00049258"/>
    </source>
</evidence>
<dbReference type="InterPro" id="IPR011304">
    <property type="entry name" value="L-lactate_DH"/>
</dbReference>
<comment type="subunit">
    <text evidence="7">Homotetramer.</text>
</comment>
<accession>A0A3Q8WUG5</accession>
<gene>
    <name evidence="7" type="primary">ldh</name>
    <name evidence="12" type="ORF">EJO69_07595</name>
</gene>
<evidence type="ECO:0000256" key="7">
    <source>
        <dbReference type="HAMAP-Rule" id="MF_00488"/>
    </source>
</evidence>
<feature type="binding site" evidence="7">
    <location>
        <position position="158"/>
    </location>
    <ligand>
        <name>beta-D-fructose 1,6-bisphosphate</name>
        <dbReference type="ChEBI" id="CHEBI:32966"/>
        <note>allosteric activator</note>
    </ligand>
</feature>
<evidence type="ECO:0000256" key="5">
    <source>
        <dbReference type="ARBA" id="ARBA00023027"/>
    </source>
</evidence>
<dbReference type="HAMAP" id="MF_00488">
    <property type="entry name" value="Lactate_dehydrog"/>
    <property type="match status" value="1"/>
</dbReference>
<keyword evidence="5 7" id="KW-0520">NAD</keyword>
<dbReference type="Gene3D" id="3.40.50.720">
    <property type="entry name" value="NAD(P)-binding Rossmann-like Domain"/>
    <property type="match status" value="1"/>
</dbReference>
<feature type="binding site" evidence="7">
    <location>
        <begin position="125"/>
        <end position="128"/>
    </location>
    <ligand>
        <name>substrate</name>
    </ligand>
</feature>
<feature type="binding site" evidence="9">
    <location>
        <position position="100"/>
    </location>
    <ligand>
        <name>NAD(+)</name>
        <dbReference type="ChEBI" id="CHEBI:57540"/>
    </ligand>
</feature>
<dbReference type="SUPFAM" id="SSF56327">
    <property type="entry name" value="LDH C-terminal domain-like"/>
    <property type="match status" value="1"/>
</dbReference>
<dbReference type="GO" id="GO:0005737">
    <property type="term" value="C:cytoplasm"/>
    <property type="evidence" value="ECO:0007669"/>
    <property type="project" value="UniProtKB-SubCell"/>
</dbReference>
<dbReference type="InterPro" id="IPR015955">
    <property type="entry name" value="Lactate_DH/Glyco_Ohase_4_C"/>
</dbReference>
<feature type="modified residue" description="Phosphotyrosine" evidence="7">
    <location>
        <position position="227"/>
    </location>
</feature>
<evidence type="ECO:0000259" key="11">
    <source>
        <dbReference type="Pfam" id="PF02866"/>
    </source>
</evidence>
<feature type="binding site" evidence="7">
    <location>
        <position position="236"/>
    </location>
    <ligand>
        <name>substrate</name>
    </ligand>
</feature>
<dbReference type="AlphaFoldDB" id="A0A3Q8WUG5"/>
<feature type="active site" description="Proton acceptor" evidence="7 8">
    <location>
        <position position="180"/>
    </location>
</feature>
<dbReference type="InterPro" id="IPR001557">
    <property type="entry name" value="L-lactate/malate_DH"/>
</dbReference>
<comment type="activity regulation">
    <text evidence="7">Allosterically activated by fructose 1,6-bisphosphate (FBP).</text>
</comment>
<feature type="binding site" evidence="7">
    <location>
        <begin position="153"/>
        <end position="156"/>
    </location>
    <ligand>
        <name>substrate</name>
    </ligand>
</feature>
<feature type="binding site" evidence="7 9">
    <location>
        <position position="39"/>
    </location>
    <ligand>
        <name>NAD(+)</name>
        <dbReference type="ChEBI" id="CHEBI:57540"/>
    </ligand>
</feature>
<dbReference type="GO" id="GO:0006089">
    <property type="term" value="P:lactate metabolic process"/>
    <property type="evidence" value="ECO:0007669"/>
    <property type="project" value="TreeGrafter"/>
</dbReference>
<sequence length="319" mass="33449">MSDIATTTKLSIVGAGSVGSSLAYSALLRGSANTVALYDLNTAKVDAEVLDLAHGSQYMSQSQIIGGSDVSCVAGSDIVIITAGARQDPGQSRLDLAGTNVEILSSLLPQLLEQAPNAIYMLVTNPCDVLTTAAMKISGLPRNRVLSSGTVLDTSRLRWLVGREIGLSPRSVHAMMVGEHGDTEFALWSSASIGQAPLIEWEDEDGRRVFDEARLDALEAEVTGSAYRVIQGKGATNYAIGVAGARIVEAILGDQKAVLPVSTLLDGYHGISGVALSVPSVVGRNGVERTLTFPMNEREEAKLTKSAEALLAVQKSLGI</sequence>
<feature type="domain" description="Lactate/malate dehydrogenase C-terminal" evidence="11">
    <location>
        <begin position="150"/>
        <end position="313"/>
    </location>
</feature>
<dbReference type="GO" id="GO:0004459">
    <property type="term" value="F:L-lactate dehydrogenase (NAD+) activity"/>
    <property type="evidence" value="ECO:0007669"/>
    <property type="project" value="UniProtKB-UniRule"/>
</dbReference>
<feature type="domain" description="Lactate/malate dehydrogenase N-terminal" evidence="10">
    <location>
        <begin position="8"/>
        <end position="146"/>
    </location>
</feature>
<evidence type="ECO:0000256" key="9">
    <source>
        <dbReference type="PIRSR" id="PIRSR000102-3"/>
    </source>
</evidence>
<feature type="binding site" evidence="7">
    <location>
        <position position="93"/>
    </location>
    <ligand>
        <name>substrate</name>
    </ligand>
</feature>
<feature type="binding site" evidence="7">
    <location>
        <position position="18"/>
    </location>
    <ligand>
        <name>NAD(+)</name>
        <dbReference type="ChEBI" id="CHEBI:57540"/>
    </ligand>
</feature>
<dbReference type="InterPro" id="IPR001236">
    <property type="entry name" value="Lactate/malate_DH_N"/>
</dbReference>
<dbReference type="CDD" id="cd05292">
    <property type="entry name" value="LDH_2"/>
    <property type="match status" value="1"/>
</dbReference>
<dbReference type="Gene3D" id="3.90.110.10">
    <property type="entry name" value="Lactate dehydrogenase/glycoside hydrolase, family 4, C-terminal"/>
    <property type="match status" value="1"/>
</dbReference>
<evidence type="ECO:0000313" key="13">
    <source>
        <dbReference type="Proteomes" id="UP000270021"/>
    </source>
</evidence>
<keyword evidence="4 7" id="KW-0560">Oxidoreductase</keyword>
<dbReference type="PROSITE" id="PS00064">
    <property type="entry name" value="L_LDH"/>
    <property type="match status" value="1"/>
</dbReference>
<dbReference type="PANTHER" id="PTHR43128">
    <property type="entry name" value="L-2-HYDROXYCARBOXYLATE DEHYDROGENASE (NAD(P)(+))"/>
    <property type="match status" value="1"/>
</dbReference>
<proteinExistence type="inferred from homology"/>
<dbReference type="GO" id="GO:0006096">
    <property type="term" value="P:glycolytic process"/>
    <property type="evidence" value="ECO:0007669"/>
    <property type="project" value="UniProtKB-UniRule"/>
</dbReference>
<dbReference type="KEGG" id="fsl:EJO69_07595"/>
<comment type="pathway">
    <text evidence="1 7">Fermentation; pyruvate fermentation to lactate; (S)-lactate from pyruvate: step 1/1.</text>
</comment>
<feature type="binding site" evidence="7">
    <location>
        <position position="44"/>
    </location>
    <ligand>
        <name>NAD(+)</name>
        <dbReference type="ChEBI" id="CHEBI:57540"/>
    </ligand>
</feature>
<comment type="similarity">
    <text evidence="2 7">Belongs to the LDH/MDH superfamily. LDH family.</text>
</comment>
<feature type="binding site" evidence="9">
    <location>
        <begin position="14"/>
        <end position="19"/>
    </location>
    <ligand>
        <name>NAD(+)</name>
        <dbReference type="ChEBI" id="CHEBI:57540"/>
    </ligand>
</feature>
<evidence type="ECO:0000313" key="12">
    <source>
        <dbReference type="EMBL" id="AZN30186.1"/>
    </source>
</evidence>
<feature type="binding site" evidence="7 9">
    <location>
        <begin position="123"/>
        <end position="125"/>
    </location>
    <ligand>
        <name>NAD(+)</name>
        <dbReference type="ChEBI" id="CHEBI:57540"/>
    </ligand>
</feature>